<comment type="caution">
    <text evidence="2">The sequence shown here is derived from an EMBL/GenBank/DDBJ whole genome shotgun (WGS) entry which is preliminary data.</text>
</comment>
<evidence type="ECO:0000313" key="2">
    <source>
        <dbReference type="EMBL" id="MDQ0473664.1"/>
    </source>
</evidence>
<dbReference type="InterPro" id="IPR058713">
    <property type="entry name" value="DMF_alpha_dom"/>
</dbReference>
<dbReference type="Proteomes" id="UP001242480">
    <property type="component" value="Unassembled WGS sequence"/>
</dbReference>
<feature type="domain" description="N,N-dimethylformamidase alpha subunit" evidence="1">
    <location>
        <begin position="9"/>
        <end position="93"/>
    </location>
</feature>
<evidence type="ECO:0000259" key="1">
    <source>
        <dbReference type="Pfam" id="PF26354"/>
    </source>
</evidence>
<keyword evidence="3" id="KW-1185">Reference proteome</keyword>
<gene>
    <name evidence="2" type="ORF">QO011_006700</name>
</gene>
<name>A0ABU0JH94_9HYPH</name>
<accession>A0ABU0JH94</accession>
<dbReference type="Pfam" id="PF26354">
    <property type="entry name" value="DMF_alpha"/>
    <property type="match status" value="1"/>
</dbReference>
<reference evidence="2 3" key="1">
    <citation type="submission" date="2023-07" db="EMBL/GenBank/DDBJ databases">
        <title>Genomic Encyclopedia of Type Strains, Phase IV (KMG-IV): sequencing the most valuable type-strain genomes for metagenomic binning, comparative biology and taxonomic classification.</title>
        <authorList>
            <person name="Goeker M."/>
        </authorList>
    </citation>
    <scope>NUCLEOTIDE SEQUENCE [LARGE SCALE GENOMIC DNA]</scope>
    <source>
        <strain evidence="2 3">DSM 19619</strain>
    </source>
</reference>
<evidence type="ECO:0000313" key="3">
    <source>
        <dbReference type="Proteomes" id="UP001242480"/>
    </source>
</evidence>
<dbReference type="RefSeq" id="WP_307282231.1">
    <property type="nucleotide sequence ID" value="NZ_JAUSVX010000017.1"/>
</dbReference>
<organism evidence="2 3">
    <name type="scientific">Labrys wisconsinensis</name>
    <dbReference type="NCBI Taxonomy" id="425677"/>
    <lineage>
        <taxon>Bacteria</taxon>
        <taxon>Pseudomonadati</taxon>
        <taxon>Pseudomonadota</taxon>
        <taxon>Alphaproteobacteria</taxon>
        <taxon>Hyphomicrobiales</taxon>
        <taxon>Xanthobacteraceae</taxon>
        <taxon>Labrys</taxon>
    </lineage>
</organism>
<sequence length="100" mass="11651">MVQIDPTRTDLAREFRRVPYGRHSADLQRILNFFRSQPLAGNYCLVCVEPHREWVLARFGATSRERPTIVGPSFTSLADAEWHVFKCRWHDHTGQALEID</sequence>
<proteinExistence type="predicted"/>
<protein>
    <recommendedName>
        <fullName evidence="1">N,N-dimethylformamidase alpha subunit domain-containing protein</fullName>
    </recommendedName>
</protein>
<dbReference type="EMBL" id="JAUSVX010000017">
    <property type="protein sequence ID" value="MDQ0473664.1"/>
    <property type="molecule type" value="Genomic_DNA"/>
</dbReference>